<dbReference type="SUPFAM" id="SSF50621">
    <property type="entry name" value="Alanine racemase C-terminal domain-like"/>
    <property type="match status" value="1"/>
</dbReference>
<feature type="binding site" evidence="5">
    <location>
        <position position="310"/>
    </location>
    <ligand>
        <name>substrate</name>
    </ligand>
</feature>
<dbReference type="NCBIfam" id="TIGR01048">
    <property type="entry name" value="lysA"/>
    <property type="match status" value="1"/>
</dbReference>
<dbReference type="Proteomes" id="UP001596447">
    <property type="component" value="Unassembled WGS sequence"/>
</dbReference>
<keyword evidence="5" id="KW-0028">Amino-acid biosynthesis</keyword>
<dbReference type="PROSITE" id="PS00878">
    <property type="entry name" value="ODR_DC_2_1"/>
    <property type="match status" value="1"/>
</dbReference>
<comment type="catalytic activity">
    <reaction evidence="5 8">
        <text>meso-2,6-diaminopimelate + H(+) = L-lysine + CO2</text>
        <dbReference type="Rhea" id="RHEA:15101"/>
        <dbReference type="ChEBI" id="CHEBI:15378"/>
        <dbReference type="ChEBI" id="CHEBI:16526"/>
        <dbReference type="ChEBI" id="CHEBI:32551"/>
        <dbReference type="ChEBI" id="CHEBI:57791"/>
        <dbReference type="EC" id="4.1.1.20"/>
    </reaction>
</comment>
<dbReference type="Pfam" id="PF02784">
    <property type="entry name" value="Orn_Arg_deC_N"/>
    <property type="match status" value="1"/>
</dbReference>
<dbReference type="GO" id="GO:0008836">
    <property type="term" value="F:diaminopimelate decarboxylase activity"/>
    <property type="evidence" value="ECO:0007669"/>
    <property type="project" value="UniProtKB-UniRule"/>
</dbReference>
<sequence length="415" mass="43760">MEENPAIRRLSDWSETRLRGLADEYDTPLYVTDLDRVRENYARILDAFPDAEVLYAVKANAGRDVLSAVADAGAGAECASAGEVERAVAAGFDPEDVHYTAVNPPAEDLDYVVDLAEEEPALTITAGAADTVDRLAERGFDGRFCLRVHPGVGAGHHEDVATGADAKFGVPGDRAAAVVEQAQDYGMDVVGVHAHVGSGVSNDDLESHRRVVEYLAEVVSTLPVDLEFVDVGGGFGVPYHESEEPLDLDAVADNVRSALAGVDAQLVVEPGRYFVADAGVLLTEVNTVKADPAGETLIAGVDAGMTTLIRPALYDAYHPIANVAADAADRSVEPTSVVGPVCESADVLGENRDLPLVERGDLLAVGNAGAYGIEMANQYNSRPRPAAVALEAGDASLARRRETVADITDTEVWQA</sequence>
<feature type="domain" description="Orn/DAP/Arg decarboxylase 2 N-terminal" evidence="9">
    <location>
        <begin position="35"/>
        <end position="276"/>
    </location>
</feature>
<feature type="active site" description="Proton donor" evidence="7">
    <location>
        <position position="342"/>
    </location>
</feature>
<evidence type="ECO:0000259" key="9">
    <source>
        <dbReference type="Pfam" id="PF02784"/>
    </source>
</evidence>
<protein>
    <recommendedName>
        <fullName evidence="5 6">Diaminopimelate decarboxylase</fullName>
        <shortName evidence="5">DAP decarboxylase</shortName>
        <shortName evidence="5">DAPDC</shortName>
        <ecNumber evidence="5 6">4.1.1.20</ecNumber>
    </recommendedName>
</protein>
<keyword evidence="5 8" id="KW-0457">Lysine biosynthesis</keyword>
<name>A0ABD5Z530_9EURY</name>
<keyword evidence="11" id="KW-1185">Reference proteome</keyword>
<feature type="binding site" evidence="5">
    <location>
        <position position="234"/>
    </location>
    <ligand>
        <name>pyridoxal 5'-phosphate</name>
        <dbReference type="ChEBI" id="CHEBI:597326"/>
    </ligand>
</feature>
<feature type="binding site" evidence="5">
    <location>
        <begin position="269"/>
        <end position="272"/>
    </location>
    <ligand>
        <name>pyridoxal 5'-phosphate</name>
        <dbReference type="ChEBI" id="CHEBI:597326"/>
    </ligand>
</feature>
<keyword evidence="4 5" id="KW-0456">Lyase</keyword>
<dbReference type="InterPro" id="IPR029066">
    <property type="entry name" value="PLP-binding_barrel"/>
</dbReference>
<comment type="cofactor">
    <cofactor evidence="1 5 7 8">
        <name>pyridoxal 5'-phosphate</name>
        <dbReference type="ChEBI" id="CHEBI:597326"/>
    </cofactor>
</comment>
<evidence type="ECO:0000313" key="11">
    <source>
        <dbReference type="Proteomes" id="UP001596447"/>
    </source>
</evidence>
<dbReference type="PROSITE" id="PS00879">
    <property type="entry name" value="ODR_DC_2_2"/>
    <property type="match status" value="1"/>
</dbReference>
<evidence type="ECO:0000256" key="8">
    <source>
        <dbReference type="RuleBase" id="RU003738"/>
    </source>
</evidence>
<dbReference type="RefSeq" id="WP_279527041.1">
    <property type="nucleotide sequence ID" value="NZ_CP122312.1"/>
</dbReference>
<feature type="binding site" evidence="5">
    <location>
        <position position="371"/>
    </location>
    <ligand>
        <name>substrate</name>
    </ligand>
</feature>
<dbReference type="GO" id="GO:0009089">
    <property type="term" value="P:lysine biosynthetic process via diaminopimelate"/>
    <property type="evidence" value="ECO:0007669"/>
    <property type="project" value="UniProtKB-UniRule"/>
</dbReference>
<evidence type="ECO:0000313" key="10">
    <source>
        <dbReference type="EMBL" id="MFC7200254.1"/>
    </source>
</evidence>
<dbReference type="InterPro" id="IPR022657">
    <property type="entry name" value="De-COase2_CS"/>
</dbReference>
<dbReference type="Gene3D" id="2.40.37.10">
    <property type="entry name" value="Lyase, Ornithine Decarboxylase, Chain A, domain 1"/>
    <property type="match status" value="1"/>
</dbReference>
<dbReference type="Gene3D" id="3.20.20.10">
    <property type="entry name" value="Alanine racemase"/>
    <property type="match status" value="1"/>
</dbReference>
<dbReference type="EMBL" id="JBHTAR010000011">
    <property type="protein sequence ID" value="MFC7200254.1"/>
    <property type="molecule type" value="Genomic_DNA"/>
</dbReference>
<dbReference type="InterPro" id="IPR009006">
    <property type="entry name" value="Ala_racemase/Decarboxylase_C"/>
</dbReference>
<feature type="binding site" evidence="5">
    <location>
        <position position="343"/>
    </location>
    <ligand>
        <name>substrate</name>
    </ligand>
</feature>
<dbReference type="InterPro" id="IPR000183">
    <property type="entry name" value="Orn/DAP/Arg_de-COase"/>
</dbReference>
<gene>
    <name evidence="5 10" type="primary">lysA</name>
    <name evidence="10" type="ORF">ACFQJ9_12675</name>
</gene>
<comment type="function">
    <text evidence="5">Specifically catalyzes the decarboxylation of meso-diaminopimelate (meso-DAP) to L-lysine.</text>
</comment>
<evidence type="ECO:0000256" key="6">
    <source>
        <dbReference type="NCBIfam" id="TIGR01048"/>
    </source>
</evidence>
<dbReference type="GO" id="GO:0030170">
    <property type="term" value="F:pyridoxal phosphate binding"/>
    <property type="evidence" value="ECO:0007669"/>
    <property type="project" value="UniProtKB-UniRule"/>
</dbReference>
<dbReference type="CDD" id="cd06828">
    <property type="entry name" value="PLPDE_III_DapDC"/>
    <property type="match status" value="1"/>
</dbReference>
<dbReference type="EC" id="4.1.1.20" evidence="5 6"/>
<comment type="caution">
    <text evidence="10">The sequence shown here is derived from an EMBL/GenBank/DDBJ whole genome shotgun (WGS) entry which is preliminary data.</text>
</comment>
<comment type="pathway">
    <text evidence="5 8">Amino-acid biosynthesis; L-lysine biosynthesis via DAP pathway; L-lysine from DL-2,6-diaminopimelate: step 1/1.</text>
</comment>
<evidence type="ECO:0000256" key="5">
    <source>
        <dbReference type="HAMAP-Rule" id="MF_02120"/>
    </source>
</evidence>
<dbReference type="PRINTS" id="PR01179">
    <property type="entry name" value="ODADCRBXLASE"/>
</dbReference>
<evidence type="ECO:0000256" key="1">
    <source>
        <dbReference type="ARBA" id="ARBA00001933"/>
    </source>
</evidence>
<evidence type="ECO:0000256" key="3">
    <source>
        <dbReference type="ARBA" id="ARBA00022898"/>
    </source>
</evidence>
<dbReference type="PANTHER" id="PTHR43727:SF2">
    <property type="entry name" value="GROUP IV DECARBOXYLASE"/>
    <property type="match status" value="1"/>
</dbReference>
<feature type="binding site" evidence="5">
    <location>
        <position position="314"/>
    </location>
    <ligand>
        <name>substrate</name>
    </ligand>
</feature>
<accession>A0ABD5Z530</accession>
<dbReference type="PRINTS" id="PR01181">
    <property type="entry name" value="DAPDCRBXLASE"/>
</dbReference>
<feature type="modified residue" description="N6-(pyridoxal phosphate)lysine" evidence="5 7">
    <location>
        <position position="58"/>
    </location>
</feature>
<proteinExistence type="inferred from homology"/>
<reference evidence="10 11" key="1">
    <citation type="journal article" date="2019" name="Int. J. Syst. Evol. Microbiol.">
        <title>The Global Catalogue of Microorganisms (GCM) 10K type strain sequencing project: providing services to taxonomists for standard genome sequencing and annotation.</title>
        <authorList>
            <consortium name="The Broad Institute Genomics Platform"/>
            <consortium name="The Broad Institute Genome Sequencing Center for Infectious Disease"/>
            <person name="Wu L."/>
            <person name="Ma J."/>
        </authorList>
    </citation>
    <scope>NUCLEOTIDE SEQUENCE [LARGE SCALE GENOMIC DNA]</scope>
    <source>
        <strain evidence="10 11">XZGYJ-43</strain>
    </source>
</reference>
<evidence type="ECO:0000256" key="2">
    <source>
        <dbReference type="ARBA" id="ARBA00022793"/>
    </source>
</evidence>
<dbReference type="SUPFAM" id="SSF51419">
    <property type="entry name" value="PLP-binding barrel"/>
    <property type="match status" value="1"/>
</dbReference>
<keyword evidence="2 5" id="KW-0210">Decarboxylase</keyword>
<dbReference type="PANTHER" id="PTHR43727">
    <property type="entry name" value="DIAMINOPIMELATE DECARBOXYLASE"/>
    <property type="match status" value="1"/>
</dbReference>
<dbReference type="InterPro" id="IPR002986">
    <property type="entry name" value="DAP_deCOOHase_LysA"/>
</dbReference>
<organism evidence="10 11">
    <name type="scientific">Halospeciosus flavus</name>
    <dbReference type="NCBI Taxonomy" id="3032283"/>
    <lineage>
        <taxon>Archaea</taxon>
        <taxon>Methanobacteriati</taxon>
        <taxon>Methanobacteriota</taxon>
        <taxon>Stenosarchaea group</taxon>
        <taxon>Halobacteria</taxon>
        <taxon>Halobacteriales</taxon>
        <taxon>Halobacteriaceae</taxon>
        <taxon>Halospeciosus</taxon>
    </lineage>
</organism>
<dbReference type="InterPro" id="IPR022653">
    <property type="entry name" value="De-COase2_pyr-phos_BS"/>
</dbReference>
<feature type="binding site" evidence="5">
    <location>
        <position position="371"/>
    </location>
    <ligand>
        <name>pyridoxal 5'-phosphate</name>
        <dbReference type="ChEBI" id="CHEBI:597326"/>
    </ligand>
</feature>
<dbReference type="HAMAP" id="MF_02120">
    <property type="entry name" value="LysA"/>
    <property type="match status" value="1"/>
</dbReference>
<dbReference type="AlphaFoldDB" id="A0ABD5Z530"/>
<comment type="similarity">
    <text evidence="5">Belongs to the Orn/Lys/Arg decarboxylase class-II family. LysA subfamily.</text>
</comment>
<evidence type="ECO:0000256" key="4">
    <source>
        <dbReference type="ARBA" id="ARBA00023239"/>
    </source>
</evidence>
<evidence type="ECO:0000256" key="7">
    <source>
        <dbReference type="PIRSR" id="PIRSR600183-50"/>
    </source>
</evidence>
<dbReference type="InterPro" id="IPR022644">
    <property type="entry name" value="De-COase2_N"/>
</dbReference>
<feature type="binding site" evidence="5">
    <location>
        <position position="272"/>
    </location>
    <ligand>
        <name>substrate</name>
    </ligand>
</feature>
<comment type="subunit">
    <text evidence="5">Homodimer.</text>
</comment>
<keyword evidence="3 5" id="KW-0663">Pyridoxal phosphate</keyword>